<reference evidence="4 5" key="1">
    <citation type="submission" date="2018-10" db="EMBL/GenBank/DDBJ databases">
        <authorList>
            <person name="Chen X."/>
        </authorList>
    </citation>
    <scope>NUCLEOTIDE SEQUENCE [LARGE SCALE GENOMIC DNA]</scope>
    <source>
        <strain evidence="4 5">YIM 102668</strain>
    </source>
</reference>
<dbReference type="InterPro" id="IPR029058">
    <property type="entry name" value="AB_hydrolase_fold"/>
</dbReference>
<evidence type="ECO:0000256" key="3">
    <source>
        <dbReference type="SAM" id="SignalP"/>
    </source>
</evidence>
<protein>
    <submittedName>
        <fullName evidence="4">Alpha/beta hydrolase</fullName>
    </submittedName>
</protein>
<comment type="similarity">
    <text evidence="1">Belongs to the esterase D family.</text>
</comment>
<feature type="chain" id="PRO_5018007711" evidence="3">
    <location>
        <begin position="22"/>
        <end position="267"/>
    </location>
</feature>
<dbReference type="Proteomes" id="UP000275348">
    <property type="component" value="Unassembled WGS sequence"/>
</dbReference>
<sequence>MIKIFKNIILFLFVSNTYVNAQDEIPKHQTIEIFSKTLNENRIITIWTPDDYTTSNQNYPVLYMLDGGINEDFPHLANTIAELINSKQIISIILVGIENTERRRDLTGYTTIEKDKKIAPIVGESTNFRTFIADELIPKINQKYRVNDQKGIIGESLAGLFVVETLFEQPELFDDYIAFDPSLWWNNQYIVKNSKSNLSITSSKPLKFWFAGSGAKDINANTKQLAQNLKNNPLANLKWIYADEPKEKHNTIFRATKEKALIWTFSK</sequence>
<gene>
    <name evidence="4" type="ORF">EAH69_07795</name>
</gene>
<name>A0A3L9M9C1_9FLAO</name>
<dbReference type="InterPro" id="IPR000801">
    <property type="entry name" value="Esterase-like"/>
</dbReference>
<organism evidence="4 5">
    <name type="scientific">Faecalibacter macacae</name>
    <dbReference type="NCBI Taxonomy" id="1859289"/>
    <lineage>
        <taxon>Bacteria</taxon>
        <taxon>Pseudomonadati</taxon>
        <taxon>Bacteroidota</taxon>
        <taxon>Flavobacteriia</taxon>
        <taxon>Flavobacteriales</taxon>
        <taxon>Weeksellaceae</taxon>
        <taxon>Faecalibacter</taxon>
    </lineage>
</organism>
<dbReference type="GO" id="GO:0016788">
    <property type="term" value="F:hydrolase activity, acting on ester bonds"/>
    <property type="evidence" value="ECO:0007669"/>
    <property type="project" value="TreeGrafter"/>
</dbReference>
<proteinExistence type="inferred from homology"/>
<evidence type="ECO:0000256" key="1">
    <source>
        <dbReference type="ARBA" id="ARBA00005622"/>
    </source>
</evidence>
<dbReference type="Pfam" id="PF00756">
    <property type="entry name" value="Esterase"/>
    <property type="match status" value="1"/>
</dbReference>
<keyword evidence="5" id="KW-1185">Reference proteome</keyword>
<accession>A0A3L9M9C1</accession>
<dbReference type="AlphaFoldDB" id="A0A3L9M9C1"/>
<dbReference type="SUPFAM" id="SSF53474">
    <property type="entry name" value="alpha/beta-Hydrolases"/>
    <property type="match status" value="1"/>
</dbReference>
<comment type="caution">
    <text evidence="4">The sequence shown here is derived from an EMBL/GenBank/DDBJ whole genome shotgun (WGS) entry which is preliminary data.</text>
</comment>
<dbReference type="OrthoDB" id="9784036at2"/>
<feature type="signal peptide" evidence="3">
    <location>
        <begin position="1"/>
        <end position="21"/>
    </location>
</feature>
<dbReference type="RefSeq" id="WP_121934633.1">
    <property type="nucleotide sequence ID" value="NZ_RDOJ01000009.1"/>
</dbReference>
<dbReference type="InterPro" id="IPR052558">
    <property type="entry name" value="Siderophore_Hydrolase_D"/>
</dbReference>
<dbReference type="Gene3D" id="3.40.50.1820">
    <property type="entry name" value="alpha/beta hydrolase"/>
    <property type="match status" value="1"/>
</dbReference>
<dbReference type="EMBL" id="RDOJ01000009">
    <property type="protein sequence ID" value="RLZ09680.1"/>
    <property type="molecule type" value="Genomic_DNA"/>
</dbReference>
<evidence type="ECO:0000256" key="2">
    <source>
        <dbReference type="ARBA" id="ARBA00022801"/>
    </source>
</evidence>
<dbReference type="PANTHER" id="PTHR40841:SF2">
    <property type="entry name" value="SIDEROPHORE-DEGRADING ESTERASE (EUROFUNG)"/>
    <property type="match status" value="1"/>
</dbReference>
<evidence type="ECO:0000313" key="5">
    <source>
        <dbReference type="Proteomes" id="UP000275348"/>
    </source>
</evidence>
<evidence type="ECO:0000313" key="4">
    <source>
        <dbReference type="EMBL" id="RLZ09680.1"/>
    </source>
</evidence>
<keyword evidence="2 4" id="KW-0378">Hydrolase</keyword>
<keyword evidence="3" id="KW-0732">Signal</keyword>
<dbReference type="PANTHER" id="PTHR40841">
    <property type="entry name" value="SIDEROPHORE TRIACETYLFUSARININE C ESTERASE"/>
    <property type="match status" value="1"/>
</dbReference>